<dbReference type="Gene3D" id="3.40.50.20">
    <property type="match status" value="1"/>
</dbReference>
<dbReference type="InterPro" id="IPR005481">
    <property type="entry name" value="BC-like_N"/>
</dbReference>
<dbReference type="STRING" id="1033810.HLPCO_002575"/>
<dbReference type="FunCoup" id="U2E8F2">
    <property type="interactions" value="417"/>
</dbReference>
<dbReference type="Gene3D" id="3.30.470.20">
    <property type="entry name" value="ATP-grasp fold, B domain"/>
    <property type="match status" value="1"/>
</dbReference>
<dbReference type="NCBIfam" id="NF004085">
    <property type="entry name" value="PRK05586.1"/>
    <property type="match status" value="1"/>
</dbReference>
<dbReference type="InterPro" id="IPR051602">
    <property type="entry name" value="ACC_Biotin_Carboxylase"/>
</dbReference>
<keyword evidence="5 17" id="KW-0444">Lipid biosynthesis</keyword>
<reference evidence="20 21" key="1">
    <citation type="journal article" date="2011" name="J. Bacteriol.">
        <title>Genome sequence of Haloplasma contractile, an unusual contractile bacterium from a deep-sea anoxic brine lake.</title>
        <authorList>
            <person name="Antunes A."/>
            <person name="Alam I."/>
            <person name="El Dorry H."/>
            <person name="Siam R."/>
            <person name="Robertson A."/>
            <person name="Bajic V.B."/>
            <person name="Stingl U."/>
        </authorList>
    </citation>
    <scope>NUCLEOTIDE SEQUENCE [LARGE SCALE GENOMIC DNA]</scope>
    <source>
        <strain evidence="20 21">SSD-17B</strain>
    </source>
</reference>
<dbReference type="PROSITE" id="PS50979">
    <property type="entry name" value="BC"/>
    <property type="match status" value="1"/>
</dbReference>
<dbReference type="AlphaFoldDB" id="U2E8F2"/>
<evidence type="ECO:0000259" key="19">
    <source>
        <dbReference type="PROSITE" id="PS50979"/>
    </source>
</evidence>
<organism evidence="20 21">
    <name type="scientific">Haloplasma contractile SSD-17B</name>
    <dbReference type="NCBI Taxonomy" id="1033810"/>
    <lineage>
        <taxon>Bacteria</taxon>
        <taxon>Bacillati</taxon>
        <taxon>Mycoplasmatota</taxon>
        <taxon>Mollicutes</taxon>
        <taxon>Haloplasmatales</taxon>
        <taxon>Haloplasmataceae</taxon>
        <taxon>Haloplasma</taxon>
    </lineage>
</organism>
<dbReference type="InParanoid" id="U2E8F2"/>
<dbReference type="InterPro" id="IPR011761">
    <property type="entry name" value="ATP-grasp"/>
</dbReference>
<comment type="subunit">
    <text evidence="3 17">Acetyl-CoA carboxylase is a heterohexamer of biotin carboxyl carrier protein, biotin carboxylase and the two subunits of carboxyl transferase in a 2:2 complex.</text>
</comment>
<evidence type="ECO:0000259" key="18">
    <source>
        <dbReference type="PROSITE" id="PS50975"/>
    </source>
</evidence>
<dbReference type="Pfam" id="PF02785">
    <property type="entry name" value="Biotin_carb_C"/>
    <property type="match status" value="1"/>
</dbReference>
<evidence type="ECO:0000256" key="15">
    <source>
        <dbReference type="ARBA" id="ARBA00048600"/>
    </source>
</evidence>
<keyword evidence="12 17" id="KW-0443">Lipid metabolism</keyword>
<evidence type="ECO:0000256" key="17">
    <source>
        <dbReference type="RuleBase" id="RU365063"/>
    </source>
</evidence>
<keyword evidence="6 17" id="KW-0436">Ligase</keyword>
<evidence type="ECO:0000256" key="1">
    <source>
        <dbReference type="ARBA" id="ARBA00003761"/>
    </source>
</evidence>
<keyword evidence="14 17" id="KW-0092">Biotin</keyword>
<dbReference type="FunFam" id="3.40.50.20:FF:000010">
    <property type="entry name" value="Propionyl-CoA carboxylase subunit alpha"/>
    <property type="match status" value="1"/>
</dbReference>
<comment type="catalytic activity">
    <reaction evidence="15 17">
        <text>N(6)-biotinyl-L-lysyl-[protein] + hydrogencarbonate + ATP = N(6)-carboxybiotinyl-L-lysyl-[protein] + ADP + phosphate + H(+)</text>
        <dbReference type="Rhea" id="RHEA:13501"/>
        <dbReference type="Rhea" id="RHEA-COMP:10505"/>
        <dbReference type="Rhea" id="RHEA-COMP:10506"/>
        <dbReference type="ChEBI" id="CHEBI:15378"/>
        <dbReference type="ChEBI" id="CHEBI:17544"/>
        <dbReference type="ChEBI" id="CHEBI:30616"/>
        <dbReference type="ChEBI" id="CHEBI:43474"/>
        <dbReference type="ChEBI" id="CHEBI:83144"/>
        <dbReference type="ChEBI" id="CHEBI:83145"/>
        <dbReference type="ChEBI" id="CHEBI:456216"/>
        <dbReference type="EC" id="6.3.4.14"/>
    </reaction>
</comment>
<dbReference type="PANTHER" id="PTHR48095:SF2">
    <property type="entry name" value="BIOTIN CARBOXYLASE, CHLOROPLASTIC"/>
    <property type="match status" value="1"/>
</dbReference>
<evidence type="ECO:0000256" key="14">
    <source>
        <dbReference type="ARBA" id="ARBA00023267"/>
    </source>
</evidence>
<feature type="domain" description="ATP-grasp" evidence="18">
    <location>
        <begin position="121"/>
        <end position="318"/>
    </location>
</feature>
<dbReference type="Gene3D" id="3.30.1490.20">
    <property type="entry name" value="ATP-grasp fold, A domain"/>
    <property type="match status" value="1"/>
</dbReference>
<evidence type="ECO:0000256" key="11">
    <source>
        <dbReference type="ARBA" id="ARBA00022842"/>
    </source>
</evidence>
<comment type="pathway">
    <text evidence="2 17">Lipid metabolism; malonyl-CoA biosynthesis; malonyl-CoA from acetyl-CoA: step 1/1.</text>
</comment>
<dbReference type="InterPro" id="IPR013815">
    <property type="entry name" value="ATP_grasp_subdomain_1"/>
</dbReference>
<keyword evidence="10 16" id="KW-0067">ATP-binding</keyword>
<dbReference type="GO" id="GO:2001295">
    <property type="term" value="P:malonyl-CoA biosynthetic process"/>
    <property type="evidence" value="ECO:0007669"/>
    <property type="project" value="UniProtKB-UniPathway"/>
</dbReference>
<keyword evidence="21" id="KW-1185">Reference proteome</keyword>
<evidence type="ECO:0000256" key="3">
    <source>
        <dbReference type="ARBA" id="ARBA00011750"/>
    </source>
</evidence>
<dbReference type="Pfam" id="PF00289">
    <property type="entry name" value="Biotin_carb_N"/>
    <property type="match status" value="1"/>
</dbReference>
<dbReference type="Pfam" id="PF02786">
    <property type="entry name" value="CPSase_L_D2"/>
    <property type="match status" value="1"/>
</dbReference>
<dbReference type="InterPro" id="IPR011764">
    <property type="entry name" value="Biotin_carboxylation_dom"/>
</dbReference>
<evidence type="ECO:0000256" key="5">
    <source>
        <dbReference type="ARBA" id="ARBA00022516"/>
    </source>
</evidence>
<dbReference type="InterPro" id="IPR011054">
    <property type="entry name" value="Rudment_hybrid_motif"/>
</dbReference>
<dbReference type="InterPro" id="IPR016185">
    <property type="entry name" value="PreATP-grasp_dom_sf"/>
</dbReference>
<dbReference type="InterPro" id="IPR005482">
    <property type="entry name" value="Biotin_COase_C"/>
</dbReference>
<keyword evidence="11" id="KW-0460">Magnesium</keyword>
<evidence type="ECO:0000313" key="21">
    <source>
        <dbReference type="Proteomes" id="UP000005707"/>
    </source>
</evidence>
<evidence type="ECO:0000256" key="13">
    <source>
        <dbReference type="ARBA" id="ARBA00023160"/>
    </source>
</evidence>
<comment type="caution">
    <text evidence="20">The sequence shown here is derived from an EMBL/GenBank/DDBJ whole genome shotgun (WGS) entry which is preliminary data.</text>
</comment>
<evidence type="ECO:0000256" key="16">
    <source>
        <dbReference type="PROSITE-ProRule" id="PRU00409"/>
    </source>
</evidence>
<dbReference type="UniPathway" id="UPA00655">
    <property type="reaction ID" value="UER00711"/>
</dbReference>
<evidence type="ECO:0000256" key="7">
    <source>
        <dbReference type="ARBA" id="ARBA00022723"/>
    </source>
</evidence>
<dbReference type="InterPro" id="IPR004549">
    <property type="entry name" value="Acetyl_CoA_COase_biotin_COase"/>
</dbReference>
<dbReference type="NCBIfam" id="TIGR00514">
    <property type="entry name" value="accC"/>
    <property type="match status" value="1"/>
</dbReference>
<evidence type="ECO:0000256" key="4">
    <source>
        <dbReference type="ARBA" id="ARBA00013263"/>
    </source>
</evidence>
<evidence type="ECO:0000256" key="2">
    <source>
        <dbReference type="ARBA" id="ARBA00004956"/>
    </source>
</evidence>
<dbReference type="PROSITE" id="PS50975">
    <property type="entry name" value="ATP_GRASP"/>
    <property type="match status" value="1"/>
</dbReference>
<evidence type="ECO:0000313" key="20">
    <source>
        <dbReference type="EMBL" id="ERJ11453.1"/>
    </source>
</evidence>
<dbReference type="SUPFAM" id="SSF51246">
    <property type="entry name" value="Rudiment single hybrid motif"/>
    <property type="match status" value="1"/>
</dbReference>
<dbReference type="NCBIfam" id="NF006367">
    <property type="entry name" value="PRK08591.1"/>
    <property type="match status" value="1"/>
</dbReference>
<dbReference type="PANTHER" id="PTHR48095">
    <property type="entry name" value="PYRUVATE CARBOXYLASE SUBUNIT A"/>
    <property type="match status" value="1"/>
</dbReference>
<dbReference type="EMBL" id="AFNU02000011">
    <property type="protein sequence ID" value="ERJ11453.1"/>
    <property type="molecule type" value="Genomic_DNA"/>
</dbReference>
<keyword evidence="7" id="KW-0479">Metal-binding</keyword>
<keyword evidence="13 17" id="KW-0275">Fatty acid biosynthesis</keyword>
<evidence type="ECO:0000256" key="8">
    <source>
        <dbReference type="ARBA" id="ARBA00022741"/>
    </source>
</evidence>
<dbReference type="GO" id="GO:0005524">
    <property type="term" value="F:ATP binding"/>
    <property type="evidence" value="ECO:0007669"/>
    <property type="project" value="UniProtKB-UniRule"/>
</dbReference>
<dbReference type="InterPro" id="IPR005479">
    <property type="entry name" value="CPAse_ATP-bd"/>
</dbReference>
<dbReference type="GO" id="GO:0006633">
    <property type="term" value="P:fatty acid biosynthetic process"/>
    <property type="evidence" value="ECO:0007669"/>
    <property type="project" value="UniProtKB-KW"/>
</dbReference>
<feature type="domain" description="Biotin carboxylation" evidence="19">
    <location>
        <begin position="2"/>
        <end position="447"/>
    </location>
</feature>
<gene>
    <name evidence="20" type="primary">accC</name>
    <name evidence="20" type="ORF">HLPCO_002575</name>
</gene>
<keyword evidence="9 17" id="KW-0276">Fatty acid metabolism</keyword>
<dbReference type="GO" id="GO:0046872">
    <property type="term" value="F:metal ion binding"/>
    <property type="evidence" value="ECO:0007669"/>
    <property type="project" value="UniProtKB-KW"/>
</dbReference>
<keyword evidence="8 16" id="KW-0547">Nucleotide-binding</keyword>
<dbReference type="eggNOG" id="COG0439">
    <property type="taxonomic scope" value="Bacteria"/>
</dbReference>
<sequence>MMQNKVLIANRGEIAVRIIRACKEMGIATVAVYSQADKDSLHVKLADEAVCIGPTSSKDSYLNIKSILSAAISTGSTLIHPGYGFLSENSKFSQMVKECKIKFIGPNHKVIDMMGNKTRARDIAKQADIPVVPGSEGVIETPEEGLKVASKIGYPVLIKASSGGGGRGMRVVNEEKEFKKAFETASLEAENCFGDKTVYVEKLIENPRHIEIQIIADQHGNVVHLGERDCSIQRRKQKVIEEAPSPFIDEELRKKIGDAAVKISKHVKYENAGTVEFITDKEGNFYFIEMNTRLQVEHPVTELVTGVDLVKEQIRVANGKKLSFKQKDIKIEGHAIECRINAEDPEQNFMPSPGKINGLLLPGGLGVRIDTFIYNDYSVVPYYDSMIGKLIVHAKTRKEAIRRMRRSLEEFIIDGIKTNIEFQYVIMHDPEYVRGNYDTGFVENFLKKANG</sequence>
<accession>U2E8F2</accession>
<dbReference type="EC" id="6.3.4.14" evidence="4 17"/>
<reference evidence="20 21" key="2">
    <citation type="journal article" date="2013" name="PLoS ONE">
        <title>INDIGO - INtegrated Data Warehouse of MIcrobial GenOmes with Examples from the Red Sea Extremophiles.</title>
        <authorList>
            <person name="Alam I."/>
            <person name="Antunes A."/>
            <person name="Kamau A.A."/>
            <person name="Ba Alawi W."/>
            <person name="Kalkatawi M."/>
            <person name="Stingl U."/>
            <person name="Bajic V.B."/>
        </authorList>
    </citation>
    <scope>NUCLEOTIDE SEQUENCE [LARGE SCALE GENOMIC DNA]</scope>
    <source>
        <strain evidence="20 21">SSD-17B</strain>
    </source>
</reference>
<evidence type="ECO:0000256" key="6">
    <source>
        <dbReference type="ARBA" id="ARBA00022598"/>
    </source>
</evidence>
<dbReference type="SUPFAM" id="SSF52440">
    <property type="entry name" value="PreATP-grasp domain"/>
    <property type="match status" value="1"/>
</dbReference>
<evidence type="ECO:0000256" key="12">
    <source>
        <dbReference type="ARBA" id="ARBA00023098"/>
    </source>
</evidence>
<dbReference type="SUPFAM" id="SSF56059">
    <property type="entry name" value="Glutathione synthetase ATP-binding domain-like"/>
    <property type="match status" value="1"/>
</dbReference>
<protein>
    <recommendedName>
        <fullName evidence="4 17">Biotin carboxylase</fullName>
        <ecNumber evidence="4 17">6.3.4.14</ecNumber>
    </recommendedName>
    <alternativeName>
        <fullName evidence="17">Acetyl-coenzyme A carboxylase biotin carboxylase subunit A</fullName>
    </alternativeName>
</protein>
<dbReference type="FunFam" id="3.30.470.20:FF:000028">
    <property type="entry name" value="Methylcrotonoyl-CoA carboxylase subunit alpha, mitochondrial"/>
    <property type="match status" value="1"/>
</dbReference>
<comment type="function">
    <text evidence="1 17">This protein is a component of the acetyl coenzyme A carboxylase complex; first, biotin carboxylase catalyzes the carboxylation of the carrier protein and then the transcarboxylase transfers the carboxyl group to form malonyl-CoA.</text>
</comment>
<dbReference type="SMART" id="SM00878">
    <property type="entry name" value="Biotin_carb_C"/>
    <property type="match status" value="1"/>
</dbReference>
<dbReference type="PROSITE" id="PS00866">
    <property type="entry name" value="CPSASE_1"/>
    <property type="match status" value="1"/>
</dbReference>
<evidence type="ECO:0000256" key="10">
    <source>
        <dbReference type="ARBA" id="ARBA00022840"/>
    </source>
</evidence>
<dbReference type="FunFam" id="3.30.1490.20:FF:000018">
    <property type="entry name" value="Biotin carboxylase"/>
    <property type="match status" value="1"/>
</dbReference>
<evidence type="ECO:0000256" key="9">
    <source>
        <dbReference type="ARBA" id="ARBA00022832"/>
    </source>
</evidence>
<name>U2E8F2_9MOLU</name>
<proteinExistence type="predicted"/>
<dbReference type="GO" id="GO:0004075">
    <property type="term" value="F:biotin carboxylase activity"/>
    <property type="evidence" value="ECO:0007669"/>
    <property type="project" value="UniProtKB-EC"/>
</dbReference>
<dbReference type="Proteomes" id="UP000005707">
    <property type="component" value="Unassembled WGS sequence"/>
</dbReference>
<dbReference type="PROSITE" id="PS00867">
    <property type="entry name" value="CPSASE_2"/>
    <property type="match status" value="1"/>
</dbReference>